<protein>
    <submittedName>
        <fullName evidence="1">Uncharacterized protein</fullName>
    </submittedName>
</protein>
<organism evidence="1 2">
    <name type="scientific">Entomophthora muscae</name>
    <dbReference type="NCBI Taxonomy" id="34485"/>
    <lineage>
        <taxon>Eukaryota</taxon>
        <taxon>Fungi</taxon>
        <taxon>Fungi incertae sedis</taxon>
        <taxon>Zoopagomycota</taxon>
        <taxon>Entomophthoromycotina</taxon>
        <taxon>Entomophthoromycetes</taxon>
        <taxon>Entomophthorales</taxon>
        <taxon>Entomophthoraceae</taxon>
        <taxon>Entomophthora</taxon>
    </lineage>
</organism>
<dbReference type="EMBL" id="QTSX02000059">
    <property type="protein sequence ID" value="KAJ9089223.1"/>
    <property type="molecule type" value="Genomic_DNA"/>
</dbReference>
<comment type="caution">
    <text evidence="1">The sequence shown here is derived from an EMBL/GenBank/DDBJ whole genome shotgun (WGS) entry which is preliminary data.</text>
</comment>
<evidence type="ECO:0000313" key="1">
    <source>
        <dbReference type="EMBL" id="KAJ9089223.1"/>
    </source>
</evidence>
<keyword evidence="2" id="KW-1185">Reference proteome</keyword>
<name>A0ACC2UQV9_9FUNG</name>
<sequence length="231" mass="26160">MDYNYFGLLEEDLCLGFPVNWNTTADSSTLMPWVQEQSGLVLGYPDWLYPGHIGPSPMNPPPTQTTTPAHQPQSSYLFNSHTSNPEWNMTEAWTLSSEDHRSPKGQGRRIGLPGKTDLGPWVRVPRQKPTLLSADPTQPLLYCKFCQQPFSRRNSLRRHELLHSGHKPYHCSPLPPLLLAPRHLQAPLRLHPMPTPLQQNQTERESLDPSLDFPNPHVEIGKSPPSISICR</sequence>
<gene>
    <name evidence="1" type="ORF">DSO57_1015158</name>
</gene>
<evidence type="ECO:0000313" key="2">
    <source>
        <dbReference type="Proteomes" id="UP001165960"/>
    </source>
</evidence>
<dbReference type="Proteomes" id="UP001165960">
    <property type="component" value="Unassembled WGS sequence"/>
</dbReference>
<accession>A0ACC2UQV9</accession>
<reference evidence="1" key="1">
    <citation type="submission" date="2022-04" db="EMBL/GenBank/DDBJ databases">
        <title>Genome of the entomopathogenic fungus Entomophthora muscae.</title>
        <authorList>
            <person name="Elya C."/>
            <person name="Lovett B.R."/>
            <person name="Lee E."/>
            <person name="Macias A.M."/>
            <person name="Hajek A.E."/>
            <person name="De Bivort B.L."/>
            <person name="Kasson M.T."/>
            <person name="De Fine Licht H.H."/>
            <person name="Stajich J.E."/>
        </authorList>
    </citation>
    <scope>NUCLEOTIDE SEQUENCE</scope>
    <source>
        <strain evidence="1">Berkeley</strain>
    </source>
</reference>
<proteinExistence type="predicted"/>